<evidence type="ECO:0000256" key="2">
    <source>
        <dbReference type="SAM" id="SignalP"/>
    </source>
</evidence>
<dbReference type="EMBL" id="JBHRWI010000006">
    <property type="protein sequence ID" value="MFC3509630.1"/>
    <property type="molecule type" value="Genomic_DNA"/>
</dbReference>
<name>A0ABV7QBD0_9PSEU</name>
<feature type="domain" description="Amidohydrolase-related" evidence="3">
    <location>
        <begin position="40"/>
        <end position="324"/>
    </location>
</feature>
<dbReference type="InterPro" id="IPR032465">
    <property type="entry name" value="ACMSD"/>
</dbReference>
<dbReference type="InterPro" id="IPR006311">
    <property type="entry name" value="TAT_signal"/>
</dbReference>
<protein>
    <submittedName>
        <fullName evidence="4">Amidohydrolase family protein</fullName>
    </submittedName>
</protein>
<dbReference type="RefSeq" id="WP_377867643.1">
    <property type="nucleotide sequence ID" value="NZ_JBHMAY010000001.1"/>
</dbReference>
<reference evidence="5" key="1">
    <citation type="journal article" date="2019" name="Int. J. Syst. Evol. Microbiol.">
        <title>The Global Catalogue of Microorganisms (GCM) 10K type strain sequencing project: providing services to taxonomists for standard genome sequencing and annotation.</title>
        <authorList>
            <consortium name="The Broad Institute Genomics Platform"/>
            <consortium name="The Broad Institute Genome Sequencing Center for Infectious Disease"/>
            <person name="Wu L."/>
            <person name="Ma J."/>
        </authorList>
    </citation>
    <scope>NUCLEOTIDE SEQUENCE [LARGE SCALE GENOMIC DNA]</scope>
    <source>
        <strain evidence="5">CGMCC 4.7682</strain>
    </source>
</reference>
<gene>
    <name evidence="4" type="ORF">ACFORO_05610</name>
</gene>
<evidence type="ECO:0000313" key="4">
    <source>
        <dbReference type="EMBL" id="MFC3509630.1"/>
    </source>
</evidence>
<feature type="chain" id="PRO_5045258741" evidence="2">
    <location>
        <begin position="29"/>
        <end position="361"/>
    </location>
</feature>
<dbReference type="PANTHER" id="PTHR21240">
    <property type="entry name" value="2-AMINO-3-CARBOXYLMUCONATE-6-SEMIALDEHYDE DECARBOXYLASE"/>
    <property type="match status" value="1"/>
</dbReference>
<dbReference type="InterPro" id="IPR032466">
    <property type="entry name" value="Metal_Hydrolase"/>
</dbReference>
<organism evidence="4 5">
    <name type="scientific">Amycolatopsis halotolerans</name>
    <dbReference type="NCBI Taxonomy" id="330083"/>
    <lineage>
        <taxon>Bacteria</taxon>
        <taxon>Bacillati</taxon>
        <taxon>Actinomycetota</taxon>
        <taxon>Actinomycetes</taxon>
        <taxon>Pseudonocardiales</taxon>
        <taxon>Pseudonocardiaceae</taxon>
        <taxon>Amycolatopsis</taxon>
    </lineage>
</organism>
<dbReference type="CDD" id="cd01292">
    <property type="entry name" value="metallo-dependent_hydrolases"/>
    <property type="match status" value="1"/>
</dbReference>
<evidence type="ECO:0000256" key="1">
    <source>
        <dbReference type="ARBA" id="ARBA00023239"/>
    </source>
</evidence>
<dbReference type="Proteomes" id="UP001595764">
    <property type="component" value="Unassembled WGS sequence"/>
</dbReference>
<accession>A0ABV7QBD0</accession>
<comment type="caution">
    <text evidence="4">The sequence shown here is derived from an EMBL/GenBank/DDBJ whole genome shotgun (WGS) entry which is preliminary data.</text>
</comment>
<proteinExistence type="predicted"/>
<sequence>MNRKFTRRRAVTSAAALASAGLFSTAAARATAPPSGAYRIDLHAHFLPPEYRASLLSHGYFTIGGYPTPEWSPEAALDFMDRYGIAAQALSISDPGVSFLRGTEARDMARYCNTYAASLFKSHPTRFGGFAVLPMPDVAASIAELEYALTVLKLDGVVLLSSYDGIYLGDPRFEPLMAALDRHNAYVFVHPASVSRDSKPELPLPDFLYEFTFDTTRAATMLMYTGTMRRYPRIRFQLAHAGGTIPFLTYRLGVLSKTGAADLFPPGVPRPSAFDVAELVKTFFYDTALSPAATDMRSVLAAGQQSRVVFGSDWPFSQLTLTGSGDPQPELDQTFTTSDRLQIERANSLRELPRLAQVVGS</sequence>
<keyword evidence="2" id="KW-0732">Signal</keyword>
<dbReference type="PROSITE" id="PS51318">
    <property type="entry name" value="TAT"/>
    <property type="match status" value="1"/>
</dbReference>
<evidence type="ECO:0000259" key="3">
    <source>
        <dbReference type="Pfam" id="PF04909"/>
    </source>
</evidence>
<keyword evidence="1" id="KW-0456">Lyase</keyword>
<keyword evidence="5" id="KW-1185">Reference proteome</keyword>
<dbReference type="PANTHER" id="PTHR21240:SF28">
    <property type="entry name" value="ISO-OROTATE DECARBOXYLASE (EUROFUNG)"/>
    <property type="match status" value="1"/>
</dbReference>
<feature type="signal peptide" evidence="2">
    <location>
        <begin position="1"/>
        <end position="28"/>
    </location>
</feature>
<dbReference type="InterPro" id="IPR006680">
    <property type="entry name" value="Amidohydro-rel"/>
</dbReference>
<evidence type="ECO:0000313" key="5">
    <source>
        <dbReference type="Proteomes" id="UP001595764"/>
    </source>
</evidence>
<dbReference type="Pfam" id="PF04909">
    <property type="entry name" value="Amidohydro_2"/>
    <property type="match status" value="1"/>
</dbReference>
<dbReference type="Gene3D" id="3.20.20.140">
    <property type="entry name" value="Metal-dependent hydrolases"/>
    <property type="match status" value="1"/>
</dbReference>
<dbReference type="SUPFAM" id="SSF51556">
    <property type="entry name" value="Metallo-dependent hydrolases"/>
    <property type="match status" value="1"/>
</dbReference>